<organism evidence="2 3">
    <name type="scientific">Oculimacula yallundae</name>
    <dbReference type="NCBI Taxonomy" id="86028"/>
    <lineage>
        <taxon>Eukaryota</taxon>
        <taxon>Fungi</taxon>
        <taxon>Dikarya</taxon>
        <taxon>Ascomycota</taxon>
        <taxon>Pezizomycotina</taxon>
        <taxon>Leotiomycetes</taxon>
        <taxon>Helotiales</taxon>
        <taxon>Ploettnerulaceae</taxon>
        <taxon>Oculimacula</taxon>
    </lineage>
</organism>
<sequence>MFGIFTLSIFGALTSKVLANTPIDNSVFVNDPLTAVKAAAPLWHFDTKTCFPTAATQLDGSQTKNLTGDTCMFLGPLNKGCPVQAPMTQQAQLSTTFPTYYSIRKCDKDASWRVVYDVFFQKDTGHPYDWEWAAVKFMQNSEGQYVRDGIWLEQDGSHPYISWGNIPNTFDSDADKFQNGNKNRDHPKAYFGKWKHHVDVVFNDKFANDCLGAVLNKKDYHSDDYQYYASDNMIVGLAVPAIYKYGNADSTPAAFEAGGKYDICGSGFA</sequence>
<dbReference type="EMBL" id="JAZHXI010000003">
    <property type="protein sequence ID" value="KAL2073785.1"/>
    <property type="molecule type" value="Genomic_DNA"/>
</dbReference>
<keyword evidence="3" id="KW-1185">Reference proteome</keyword>
<name>A0ABR4CV79_9HELO</name>
<proteinExistence type="predicted"/>
<feature type="chain" id="PRO_5046933057" evidence="1">
    <location>
        <begin position="20"/>
        <end position="269"/>
    </location>
</feature>
<comment type="caution">
    <text evidence="2">The sequence shown here is derived from an EMBL/GenBank/DDBJ whole genome shotgun (WGS) entry which is preliminary data.</text>
</comment>
<evidence type="ECO:0000313" key="3">
    <source>
        <dbReference type="Proteomes" id="UP001595075"/>
    </source>
</evidence>
<dbReference type="Proteomes" id="UP001595075">
    <property type="component" value="Unassembled WGS sequence"/>
</dbReference>
<reference evidence="2 3" key="1">
    <citation type="journal article" date="2024" name="Commun. Biol.">
        <title>Comparative genomic analysis of thermophilic fungi reveals convergent evolutionary adaptations and gene losses.</title>
        <authorList>
            <person name="Steindorff A.S."/>
            <person name="Aguilar-Pontes M.V."/>
            <person name="Robinson A.J."/>
            <person name="Andreopoulos B."/>
            <person name="LaButti K."/>
            <person name="Kuo A."/>
            <person name="Mondo S."/>
            <person name="Riley R."/>
            <person name="Otillar R."/>
            <person name="Haridas S."/>
            <person name="Lipzen A."/>
            <person name="Grimwood J."/>
            <person name="Schmutz J."/>
            <person name="Clum A."/>
            <person name="Reid I.D."/>
            <person name="Moisan M.C."/>
            <person name="Butler G."/>
            <person name="Nguyen T.T.M."/>
            <person name="Dewar K."/>
            <person name="Conant G."/>
            <person name="Drula E."/>
            <person name="Henrissat B."/>
            <person name="Hansel C."/>
            <person name="Singer S."/>
            <person name="Hutchinson M.I."/>
            <person name="de Vries R.P."/>
            <person name="Natvig D.O."/>
            <person name="Powell A.J."/>
            <person name="Tsang A."/>
            <person name="Grigoriev I.V."/>
        </authorList>
    </citation>
    <scope>NUCLEOTIDE SEQUENCE [LARGE SCALE GENOMIC DNA]</scope>
    <source>
        <strain evidence="2 3">CBS 494.80</strain>
    </source>
</reference>
<evidence type="ECO:0000256" key="1">
    <source>
        <dbReference type="SAM" id="SignalP"/>
    </source>
</evidence>
<protein>
    <submittedName>
        <fullName evidence="2">Uncharacterized protein</fullName>
    </submittedName>
</protein>
<gene>
    <name evidence="2" type="ORF">VTL71DRAFT_11111</name>
</gene>
<feature type="signal peptide" evidence="1">
    <location>
        <begin position="1"/>
        <end position="19"/>
    </location>
</feature>
<evidence type="ECO:0000313" key="2">
    <source>
        <dbReference type="EMBL" id="KAL2073785.1"/>
    </source>
</evidence>
<accession>A0ABR4CV79</accession>
<keyword evidence="1" id="KW-0732">Signal</keyword>